<feature type="region of interest" description="Disordered" evidence="1">
    <location>
        <begin position="127"/>
        <end position="157"/>
    </location>
</feature>
<feature type="transmembrane region" description="Helical" evidence="2">
    <location>
        <begin position="44"/>
        <end position="67"/>
    </location>
</feature>
<dbReference type="KEGG" id="mlr:MELLADRAFT_105650"/>
<accession>F4RIX2</accession>
<dbReference type="HOGENOM" id="CLU_1704615_0_0_1"/>
<protein>
    <recommendedName>
        <fullName evidence="5">Secreted protein</fullName>
    </recommendedName>
</protein>
<feature type="compositionally biased region" description="Low complexity" evidence="1">
    <location>
        <begin position="133"/>
        <end position="157"/>
    </location>
</feature>
<gene>
    <name evidence="3" type="ORF">MELLADRAFT_105650</name>
</gene>
<dbReference type="InParanoid" id="F4RIX2"/>
<sequence length="157" mass="17743">MIPDCLLDIIYSEFFLYHIGPILLLYITVSLISPKVLRPIIARVVLLLVSFLVIFLCVILIWSISYFSPKEERRSSSPLPLPSPSPSRLPTIIVTPPTEDHITNLPPAFEEQDQNFLTTLYLGSRPMRGRSNSRASSFAPGFSRSRSRSPAGSRRWI</sequence>
<evidence type="ECO:0008006" key="5">
    <source>
        <dbReference type="Google" id="ProtNLM"/>
    </source>
</evidence>
<dbReference type="GeneID" id="18922680"/>
<evidence type="ECO:0000313" key="3">
    <source>
        <dbReference type="EMBL" id="EGG07637.1"/>
    </source>
</evidence>
<dbReference type="Proteomes" id="UP000001072">
    <property type="component" value="Unassembled WGS sequence"/>
</dbReference>
<feature type="transmembrane region" description="Helical" evidence="2">
    <location>
        <begin position="14"/>
        <end position="32"/>
    </location>
</feature>
<organism evidence="4">
    <name type="scientific">Melampsora larici-populina (strain 98AG31 / pathotype 3-4-7)</name>
    <name type="common">Poplar leaf rust fungus</name>
    <dbReference type="NCBI Taxonomy" id="747676"/>
    <lineage>
        <taxon>Eukaryota</taxon>
        <taxon>Fungi</taxon>
        <taxon>Dikarya</taxon>
        <taxon>Basidiomycota</taxon>
        <taxon>Pucciniomycotina</taxon>
        <taxon>Pucciniomycetes</taxon>
        <taxon>Pucciniales</taxon>
        <taxon>Melampsoraceae</taxon>
        <taxon>Melampsora</taxon>
    </lineage>
</organism>
<keyword evidence="2" id="KW-1133">Transmembrane helix</keyword>
<dbReference type="OrthoDB" id="10552179at2759"/>
<reference evidence="4" key="1">
    <citation type="journal article" date="2011" name="Proc. Natl. Acad. Sci. U.S.A.">
        <title>Obligate biotrophy features unraveled by the genomic analysis of rust fungi.</title>
        <authorList>
            <person name="Duplessis S."/>
            <person name="Cuomo C.A."/>
            <person name="Lin Y.-C."/>
            <person name="Aerts A."/>
            <person name="Tisserant E."/>
            <person name="Veneault-Fourrey C."/>
            <person name="Joly D.L."/>
            <person name="Hacquard S."/>
            <person name="Amselem J."/>
            <person name="Cantarel B.L."/>
            <person name="Chiu R."/>
            <person name="Coutinho P.M."/>
            <person name="Feau N."/>
            <person name="Field M."/>
            <person name="Frey P."/>
            <person name="Gelhaye E."/>
            <person name="Goldberg J."/>
            <person name="Grabherr M.G."/>
            <person name="Kodira C.D."/>
            <person name="Kohler A."/>
            <person name="Kuees U."/>
            <person name="Lindquist E.A."/>
            <person name="Lucas S.M."/>
            <person name="Mago R."/>
            <person name="Mauceli E."/>
            <person name="Morin E."/>
            <person name="Murat C."/>
            <person name="Pangilinan J.L."/>
            <person name="Park R."/>
            <person name="Pearson M."/>
            <person name="Quesneville H."/>
            <person name="Rouhier N."/>
            <person name="Sakthikumar S."/>
            <person name="Salamov A.A."/>
            <person name="Schmutz J."/>
            <person name="Selles B."/>
            <person name="Shapiro H."/>
            <person name="Tanguay P."/>
            <person name="Tuskan G.A."/>
            <person name="Henrissat B."/>
            <person name="Van de Peer Y."/>
            <person name="Rouze P."/>
            <person name="Ellis J.G."/>
            <person name="Dodds P.N."/>
            <person name="Schein J.E."/>
            <person name="Zhong S."/>
            <person name="Hamelin R.C."/>
            <person name="Grigoriev I.V."/>
            <person name="Szabo L.J."/>
            <person name="Martin F."/>
        </authorList>
    </citation>
    <scope>NUCLEOTIDE SEQUENCE [LARGE SCALE GENOMIC DNA]</scope>
    <source>
        <strain evidence="4">98AG31 / pathotype 3-4-7</strain>
    </source>
</reference>
<keyword evidence="4" id="KW-1185">Reference proteome</keyword>
<evidence type="ECO:0000313" key="4">
    <source>
        <dbReference type="Proteomes" id="UP000001072"/>
    </source>
</evidence>
<evidence type="ECO:0000256" key="1">
    <source>
        <dbReference type="SAM" id="MobiDB-lite"/>
    </source>
</evidence>
<name>F4RIX2_MELLP</name>
<proteinExistence type="predicted"/>
<evidence type="ECO:0000256" key="2">
    <source>
        <dbReference type="SAM" id="Phobius"/>
    </source>
</evidence>
<keyword evidence="2" id="KW-0472">Membrane</keyword>
<feature type="region of interest" description="Disordered" evidence="1">
    <location>
        <begin position="71"/>
        <end position="90"/>
    </location>
</feature>
<dbReference type="EMBL" id="GL883103">
    <property type="protein sequence ID" value="EGG07637.1"/>
    <property type="molecule type" value="Genomic_DNA"/>
</dbReference>
<dbReference type="AlphaFoldDB" id="F4RIX2"/>
<dbReference type="RefSeq" id="XP_007408969.1">
    <property type="nucleotide sequence ID" value="XM_007408907.1"/>
</dbReference>
<dbReference type="VEuPathDB" id="FungiDB:MELLADRAFT_105650"/>
<keyword evidence="2" id="KW-0812">Transmembrane</keyword>